<dbReference type="EMBL" id="BAABCQ010000117">
    <property type="protein sequence ID" value="GAA3996655.1"/>
    <property type="molecule type" value="Genomic_DNA"/>
</dbReference>
<accession>A0ABP7RFF6</accession>
<organism evidence="2 3">
    <name type="scientific">Streptomyces marokkonensis</name>
    <dbReference type="NCBI Taxonomy" id="324855"/>
    <lineage>
        <taxon>Bacteria</taxon>
        <taxon>Bacillati</taxon>
        <taxon>Actinomycetota</taxon>
        <taxon>Actinomycetes</taxon>
        <taxon>Kitasatosporales</taxon>
        <taxon>Streptomycetaceae</taxon>
        <taxon>Streptomyces</taxon>
    </lineage>
</organism>
<proteinExistence type="predicted"/>
<sequence length="138" mass="14775">MRRLDEGDAEGWADTFTEDAVCRISTRPEPMRGRAGLVAGARAATEAIAAAGERRRHMTGMFEIEERADGCVLVHANTVVYATDASGRSRVHQVCTCADTLVRSPEPGHALLVRDRRIDVLGPAPRPAAASTPSPTPN</sequence>
<dbReference type="Proteomes" id="UP001500034">
    <property type="component" value="Unassembled WGS sequence"/>
</dbReference>
<comment type="caution">
    <text evidence="2">The sequence shown here is derived from an EMBL/GenBank/DDBJ whole genome shotgun (WGS) entry which is preliminary data.</text>
</comment>
<gene>
    <name evidence="2" type="ORF">GCM10022384_49840</name>
</gene>
<dbReference type="Gene3D" id="3.10.450.50">
    <property type="match status" value="1"/>
</dbReference>
<dbReference type="InterPro" id="IPR032710">
    <property type="entry name" value="NTF2-like_dom_sf"/>
</dbReference>
<dbReference type="Pfam" id="PF13577">
    <property type="entry name" value="SnoaL_4"/>
    <property type="match status" value="1"/>
</dbReference>
<dbReference type="SUPFAM" id="SSF54427">
    <property type="entry name" value="NTF2-like"/>
    <property type="match status" value="1"/>
</dbReference>
<dbReference type="CDD" id="cd00531">
    <property type="entry name" value="NTF2_like"/>
    <property type="match status" value="1"/>
</dbReference>
<dbReference type="InterPro" id="IPR037401">
    <property type="entry name" value="SnoaL-like"/>
</dbReference>
<evidence type="ECO:0000313" key="3">
    <source>
        <dbReference type="Proteomes" id="UP001500034"/>
    </source>
</evidence>
<evidence type="ECO:0000259" key="1">
    <source>
        <dbReference type="Pfam" id="PF13577"/>
    </source>
</evidence>
<reference evidence="3" key="1">
    <citation type="journal article" date="2019" name="Int. J. Syst. Evol. Microbiol.">
        <title>The Global Catalogue of Microorganisms (GCM) 10K type strain sequencing project: providing services to taxonomists for standard genome sequencing and annotation.</title>
        <authorList>
            <consortium name="The Broad Institute Genomics Platform"/>
            <consortium name="The Broad Institute Genome Sequencing Center for Infectious Disease"/>
            <person name="Wu L."/>
            <person name="Ma J."/>
        </authorList>
    </citation>
    <scope>NUCLEOTIDE SEQUENCE [LARGE SCALE GENOMIC DNA]</scope>
    <source>
        <strain evidence="3">JCM 17027</strain>
    </source>
</reference>
<keyword evidence="3" id="KW-1185">Reference proteome</keyword>
<evidence type="ECO:0000313" key="2">
    <source>
        <dbReference type="EMBL" id="GAA3996655.1"/>
    </source>
</evidence>
<protein>
    <recommendedName>
        <fullName evidence="1">SnoaL-like domain-containing protein</fullName>
    </recommendedName>
</protein>
<name>A0ABP7RFF6_9ACTN</name>
<feature type="domain" description="SnoaL-like" evidence="1">
    <location>
        <begin position="2"/>
        <end position="105"/>
    </location>
</feature>